<feature type="chain" id="PRO_5025619851" description="Secreted protein" evidence="2">
    <location>
        <begin position="28"/>
        <end position="102"/>
    </location>
</feature>
<dbReference type="EMBL" id="GIFC01006508">
    <property type="protein sequence ID" value="MXU88591.1"/>
    <property type="molecule type" value="Transcribed_RNA"/>
</dbReference>
<evidence type="ECO:0000313" key="3">
    <source>
        <dbReference type="EMBL" id="MXU88591.1"/>
    </source>
</evidence>
<protein>
    <recommendedName>
        <fullName evidence="4">Secreted protein</fullName>
    </recommendedName>
</protein>
<name>A0A6B0UCT1_IXORI</name>
<feature type="signal peptide" evidence="2">
    <location>
        <begin position="1"/>
        <end position="27"/>
    </location>
</feature>
<reference evidence="3" key="1">
    <citation type="submission" date="2019-12" db="EMBL/GenBank/DDBJ databases">
        <title>An insight into the sialome of adult female Ixodes ricinus ticks feeding for 6 days.</title>
        <authorList>
            <person name="Perner J."/>
            <person name="Ribeiro J.M.C."/>
        </authorList>
    </citation>
    <scope>NUCLEOTIDE SEQUENCE</scope>
    <source>
        <strain evidence="3">Semi-engorged</strain>
        <tissue evidence="3">Salivary glands</tissue>
    </source>
</reference>
<feature type="region of interest" description="Disordered" evidence="1">
    <location>
        <begin position="65"/>
        <end position="102"/>
    </location>
</feature>
<proteinExistence type="predicted"/>
<feature type="compositionally biased region" description="Basic and acidic residues" evidence="1">
    <location>
        <begin position="65"/>
        <end position="88"/>
    </location>
</feature>
<dbReference type="AlphaFoldDB" id="A0A6B0UCT1"/>
<organism evidence="3">
    <name type="scientific">Ixodes ricinus</name>
    <name type="common">Common tick</name>
    <name type="synonym">Acarus ricinus</name>
    <dbReference type="NCBI Taxonomy" id="34613"/>
    <lineage>
        <taxon>Eukaryota</taxon>
        <taxon>Metazoa</taxon>
        <taxon>Ecdysozoa</taxon>
        <taxon>Arthropoda</taxon>
        <taxon>Chelicerata</taxon>
        <taxon>Arachnida</taxon>
        <taxon>Acari</taxon>
        <taxon>Parasitiformes</taxon>
        <taxon>Ixodida</taxon>
        <taxon>Ixodoidea</taxon>
        <taxon>Ixodidae</taxon>
        <taxon>Ixodinae</taxon>
        <taxon>Ixodes</taxon>
    </lineage>
</organism>
<accession>A0A6B0UCT1</accession>
<sequence>MTTPRKPTNVKCIVCIGLLRCVSLVLPSWLLECQHEHPTHSASVSTEPHVRRVWPAGVVRKALERRKVEEREESTEGTREEGGSKEETTAILTQHAFRTEHC</sequence>
<evidence type="ECO:0008006" key="4">
    <source>
        <dbReference type="Google" id="ProtNLM"/>
    </source>
</evidence>
<evidence type="ECO:0000256" key="2">
    <source>
        <dbReference type="SAM" id="SignalP"/>
    </source>
</evidence>
<keyword evidence="2" id="KW-0732">Signal</keyword>
<evidence type="ECO:0000256" key="1">
    <source>
        <dbReference type="SAM" id="MobiDB-lite"/>
    </source>
</evidence>